<accession>A0ABD4VS82</accession>
<evidence type="ECO:0000313" key="3">
    <source>
        <dbReference type="EMBL" id="MCZ2654283.1"/>
    </source>
</evidence>
<dbReference type="InterPro" id="IPR002347">
    <property type="entry name" value="SDR_fam"/>
</dbReference>
<evidence type="ECO:0000313" key="4">
    <source>
        <dbReference type="Proteomes" id="UP001075704"/>
    </source>
</evidence>
<reference evidence="3" key="1">
    <citation type="submission" date="2022-12" db="EMBL/GenBank/DDBJ databases">
        <title>Development of a Multilocus Sequence Typing Scheme for Bacteroides fragilis Based on Whole Genome Sequencing Data and Clinical Application.</title>
        <authorList>
            <person name="Nielsen F.D."/>
            <person name="Justesen U.S."/>
        </authorList>
    </citation>
    <scope>NUCLEOTIDE SEQUENCE</scope>
    <source>
        <strain evidence="3">BF_BC_ODE_DK_2015_2</strain>
    </source>
</reference>
<protein>
    <submittedName>
        <fullName evidence="3">SDR family NAD(P)-dependent oxidoreductase</fullName>
    </submittedName>
</protein>
<dbReference type="PRINTS" id="PR00081">
    <property type="entry name" value="GDHRDH"/>
</dbReference>
<dbReference type="EMBL" id="JAPUAC010000005">
    <property type="protein sequence ID" value="MCZ2654283.1"/>
    <property type="molecule type" value="Genomic_DNA"/>
</dbReference>
<dbReference type="InterPro" id="IPR036291">
    <property type="entry name" value="NAD(P)-bd_dom_sf"/>
</dbReference>
<dbReference type="Pfam" id="PF13561">
    <property type="entry name" value="adh_short_C2"/>
    <property type="match status" value="1"/>
</dbReference>
<evidence type="ECO:0000256" key="1">
    <source>
        <dbReference type="ARBA" id="ARBA00006484"/>
    </source>
</evidence>
<dbReference type="PANTHER" id="PTHR43477:SF1">
    <property type="entry name" value="DIHYDROANTICAPSIN 7-DEHYDROGENASE"/>
    <property type="match status" value="1"/>
</dbReference>
<dbReference type="PANTHER" id="PTHR43477">
    <property type="entry name" value="DIHYDROANTICAPSIN 7-DEHYDROGENASE"/>
    <property type="match status" value="1"/>
</dbReference>
<dbReference type="SUPFAM" id="SSF51735">
    <property type="entry name" value="NAD(P)-binding Rossmann-fold domains"/>
    <property type="match status" value="1"/>
</dbReference>
<dbReference type="InterPro" id="IPR051122">
    <property type="entry name" value="SDR_DHRS6-like"/>
</dbReference>
<comment type="similarity">
    <text evidence="1">Belongs to the short-chain dehydrogenases/reductases (SDR) family.</text>
</comment>
<name>A0ABD4VS82_BACFG</name>
<dbReference type="PROSITE" id="PS00061">
    <property type="entry name" value="ADH_SHORT"/>
    <property type="match status" value="1"/>
</dbReference>
<dbReference type="Gene3D" id="3.40.50.720">
    <property type="entry name" value="NAD(P)-binding Rossmann-like Domain"/>
    <property type="match status" value="1"/>
</dbReference>
<dbReference type="Proteomes" id="UP001075704">
    <property type="component" value="Unassembled WGS sequence"/>
</dbReference>
<evidence type="ECO:0000256" key="2">
    <source>
        <dbReference type="ARBA" id="ARBA00023002"/>
    </source>
</evidence>
<dbReference type="GO" id="GO:0016491">
    <property type="term" value="F:oxidoreductase activity"/>
    <property type="evidence" value="ECO:0007669"/>
    <property type="project" value="UniProtKB-KW"/>
</dbReference>
<comment type="caution">
    <text evidence="3">The sequence shown here is derived from an EMBL/GenBank/DDBJ whole genome shotgun (WGS) entry which is preliminary data.</text>
</comment>
<proteinExistence type="inferred from homology"/>
<keyword evidence="2" id="KW-0560">Oxidoreductase</keyword>
<dbReference type="FunFam" id="3.40.50.720:FF:000084">
    <property type="entry name" value="Short-chain dehydrogenase reductase"/>
    <property type="match status" value="1"/>
</dbReference>
<dbReference type="CDD" id="cd05233">
    <property type="entry name" value="SDR_c"/>
    <property type="match status" value="1"/>
</dbReference>
<dbReference type="AlphaFoldDB" id="A0ABD4VS82"/>
<dbReference type="InterPro" id="IPR020904">
    <property type="entry name" value="Sc_DH/Rdtase_CS"/>
</dbReference>
<dbReference type="RefSeq" id="WP_234058786.1">
    <property type="nucleotide sequence ID" value="NZ_JAGJHI010000033.1"/>
</dbReference>
<sequence length="250" mass="27249">MENYNPYSLKSKTILVTGASSGIGKSVAIESSKLGANVVIIGRDKQRLGETFTALFGDNNIQFICDLSNQKDLDELLNIIPLLDGVVHCAGITKSIPFSFTNRSVEREIFDINYFAAVDLSRLLIQRKKITKNSSIVFISSVSGTYCSMYGNSVYSATKGAINGIVKGMALDLASKKIRVNAVAPAMVSTNILRDGVFTEEQIKTDMLRYPLKRYGTPDEIAYAVIYLLSDASSWVTGTSLLIDGGYTLL</sequence>
<organism evidence="3 4">
    <name type="scientific">Bacteroides fragilis</name>
    <dbReference type="NCBI Taxonomy" id="817"/>
    <lineage>
        <taxon>Bacteria</taxon>
        <taxon>Pseudomonadati</taxon>
        <taxon>Bacteroidota</taxon>
        <taxon>Bacteroidia</taxon>
        <taxon>Bacteroidales</taxon>
        <taxon>Bacteroidaceae</taxon>
        <taxon>Bacteroides</taxon>
    </lineage>
</organism>
<gene>
    <name evidence="3" type="ORF">O1422_08905</name>
</gene>